<dbReference type="Proteomes" id="UP001148838">
    <property type="component" value="Unassembled WGS sequence"/>
</dbReference>
<comment type="caution">
    <text evidence="2">The sequence shown here is derived from an EMBL/GenBank/DDBJ whole genome shotgun (WGS) entry which is preliminary data.</text>
</comment>
<reference evidence="2 3" key="1">
    <citation type="journal article" date="2022" name="Allergy">
        <title>Genome assembly and annotation of Periplaneta americana reveal a comprehensive cockroach allergen profile.</title>
        <authorList>
            <person name="Wang L."/>
            <person name="Xiong Q."/>
            <person name="Saelim N."/>
            <person name="Wang L."/>
            <person name="Nong W."/>
            <person name="Wan A.T."/>
            <person name="Shi M."/>
            <person name="Liu X."/>
            <person name="Cao Q."/>
            <person name="Hui J.H.L."/>
            <person name="Sookrung N."/>
            <person name="Leung T.F."/>
            <person name="Tungtrongchitr A."/>
            <person name="Tsui S.K.W."/>
        </authorList>
    </citation>
    <scope>NUCLEOTIDE SEQUENCE [LARGE SCALE GENOMIC DNA]</scope>
    <source>
        <strain evidence="2">PWHHKU_190912</strain>
    </source>
</reference>
<dbReference type="Pfam" id="PF00078">
    <property type="entry name" value="RVT_1"/>
    <property type="match status" value="1"/>
</dbReference>
<evidence type="ECO:0000313" key="2">
    <source>
        <dbReference type="EMBL" id="KAJ4450819.1"/>
    </source>
</evidence>
<evidence type="ECO:0000313" key="3">
    <source>
        <dbReference type="Proteomes" id="UP001148838"/>
    </source>
</evidence>
<gene>
    <name evidence="2" type="ORF">ANN_02249</name>
</gene>
<dbReference type="EMBL" id="JAJSOF020000001">
    <property type="protein sequence ID" value="KAJ4450819.1"/>
    <property type="molecule type" value="Genomic_DNA"/>
</dbReference>
<name>A0ABQ8TVW3_PERAM</name>
<evidence type="ECO:0000259" key="1">
    <source>
        <dbReference type="Pfam" id="PF00078"/>
    </source>
</evidence>
<keyword evidence="3" id="KW-1185">Reference proteome</keyword>
<organism evidence="2 3">
    <name type="scientific">Periplaneta americana</name>
    <name type="common">American cockroach</name>
    <name type="synonym">Blatta americana</name>
    <dbReference type="NCBI Taxonomy" id="6978"/>
    <lineage>
        <taxon>Eukaryota</taxon>
        <taxon>Metazoa</taxon>
        <taxon>Ecdysozoa</taxon>
        <taxon>Arthropoda</taxon>
        <taxon>Hexapoda</taxon>
        <taxon>Insecta</taxon>
        <taxon>Pterygota</taxon>
        <taxon>Neoptera</taxon>
        <taxon>Polyneoptera</taxon>
        <taxon>Dictyoptera</taxon>
        <taxon>Blattodea</taxon>
        <taxon>Blattoidea</taxon>
        <taxon>Blattidae</taxon>
        <taxon>Blattinae</taxon>
        <taxon>Periplaneta</taxon>
    </lineage>
</organism>
<feature type="domain" description="Reverse transcriptase" evidence="1">
    <location>
        <begin position="84"/>
        <end position="155"/>
    </location>
</feature>
<protein>
    <recommendedName>
        <fullName evidence="1">Reverse transcriptase domain-containing protein</fullName>
    </recommendedName>
</protein>
<dbReference type="PANTHER" id="PTHR47027">
    <property type="entry name" value="REVERSE TRANSCRIPTASE DOMAIN-CONTAINING PROTEIN"/>
    <property type="match status" value="1"/>
</dbReference>
<dbReference type="InterPro" id="IPR000477">
    <property type="entry name" value="RT_dom"/>
</dbReference>
<accession>A0ABQ8TVW3</accession>
<feature type="non-terminal residue" evidence="2">
    <location>
        <position position="1"/>
    </location>
</feature>
<dbReference type="PANTHER" id="PTHR47027:SF29">
    <property type="entry name" value="C2H2-TYPE DOMAIN-CONTAINING PROTEIN"/>
    <property type="match status" value="1"/>
</dbReference>
<sequence>TVTHRYFCSATYVLQLQKLRVVFTRKPKVERCTLLFVLRNPSPAKVATGGCESVHTQGDTFAAALIEVVADTVRASIIRQYSPLFNFALEYAIRKVQDNTEGLELNGLHQLLVYTDDVNMLGENPQTIRENAEILLEASKEIGLEVNPEKTKYMIMSRDRNIVRNGTIKVRRGGKIHISWSNKYAIRKVQDNREGLELNGLHQLLVYADDVNMLGENPQTIRENTGILVEASKEIGLEVNPEKTKYMIMSRDENIVRNGNIKIGNSSFEEVEKFKYLRATVTNINDTWEEIKHRINMGNACYYSVEKLLSSSLLSKSLKVRIYKTVILGLPVVLYDCETWTLTLREEYRLRVFENKVLRKIYGAKRDEVTGEWRKLHNTELHALYSLRDIIRNIKSRRLRWAGHVARMGESINAYRVLVGRPEEKDL</sequence>
<proteinExistence type="predicted"/>